<dbReference type="PROSITE" id="PS51375">
    <property type="entry name" value="PPR"/>
    <property type="match status" value="2"/>
</dbReference>
<reference evidence="2" key="1">
    <citation type="submission" date="2023-08" db="EMBL/GenBank/DDBJ databases">
        <authorList>
            <person name="Chen Y."/>
            <person name="Shah S."/>
            <person name="Dougan E. K."/>
            <person name="Thang M."/>
            <person name="Chan C."/>
        </authorList>
    </citation>
    <scope>NUCLEOTIDE SEQUENCE</scope>
</reference>
<dbReference type="PANTHER" id="PTHR47938">
    <property type="entry name" value="RESPIRATORY COMPLEX I CHAPERONE (CIA84), PUTATIVE (AFU_ORTHOLOGUE AFUA_2G06020)-RELATED"/>
    <property type="match status" value="1"/>
</dbReference>
<keyword evidence="3" id="KW-1185">Reference proteome</keyword>
<dbReference type="InterPro" id="IPR002885">
    <property type="entry name" value="PPR_rpt"/>
</dbReference>
<dbReference type="InterPro" id="IPR011990">
    <property type="entry name" value="TPR-like_helical_dom_sf"/>
</dbReference>
<feature type="repeat" description="PPR" evidence="1">
    <location>
        <begin position="117"/>
        <end position="151"/>
    </location>
</feature>
<dbReference type="Gene3D" id="1.25.40.10">
    <property type="entry name" value="Tetratricopeptide repeat domain"/>
    <property type="match status" value="5"/>
</dbReference>
<comment type="caution">
    <text evidence="2">The sequence shown here is derived from an EMBL/GenBank/DDBJ whole genome shotgun (WGS) entry which is preliminary data.</text>
</comment>
<dbReference type="Pfam" id="PF13812">
    <property type="entry name" value="PPR_3"/>
    <property type="match status" value="1"/>
</dbReference>
<name>A0AA36JC33_9DINO</name>
<dbReference type="PANTHER" id="PTHR47938:SF35">
    <property type="entry name" value="PENTATRICOPEPTIDE REPEAT-CONTAINING PROTEIN 4, MITOCHONDRIAL-RELATED"/>
    <property type="match status" value="1"/>
</dbReference>
<evidence type="ECO:0000313" key="2">
    <source>
        <dbReference type="EMBL" id="CAJ1402555.1"/>
    </source>
</evidence>
<sequence>MAPSSAWPQALDLLEALPSKRLRVGLLDLNRCLSASTWQRAEALLEDRRAMADVVSVNACLSAGRAQWQRAVSWLRSARDRRLVPTPVSYTAAMKSVSPWKGWSWALQLLSSAQARDVFIYNVALSALEKHGLWQQALALLSALSSESLLPDAVTWNGAISACGKGRQWSLALDLLRAMGKPDLISYNSALSAVGHGAWRLGVALVEELEAAHLTPDLVTFHAAVTCCGRGAAWRQALWFFGRIRRPEPTSFNSAISACEQAMQWQRALGLLQQGVQAKQVDVVSYSAAMSSCEKASVWQHALLLLDLVTQPETRLRPDAILFTAALGACAGAAAWRQALHWLPPALAASLGSGDCGPLGVVLMACGRQAAWRSAAAAVALGKDAGLQPDLPTCNTFLSVFSAASAWRDALVSLQHVARSKLRPSTVTRNAAAAACAGSGGWRRVAGLLENSRSRVGCNVAAEALRVAKRWRQALHLAARSEVSDVKTCDAAICACEAGSHRGVQMLMGELDRHHLPALLRRLRGAGTQLRAAWVLREPKRAAAVVLLAISGRVGSEPSWNIDPMHSGGVIACSQSITAATRRSDWQHGLELFAELRRAQSELDVVAGNAQLAAARGGGWRLAVDLRAFRARSLEPSVVSYNTLGAAEVAGGRWHHALARLATATRLDAFNLSSCAGKSPWRRAVCLLRSAERRRLALRVVRNAALAAISAASEETEGAWRQALRLGAQALGDVDGADGVTGNSALSACERARRWRQAMELLRNVRRRRFGNIISCNAAMSACQKVARWQDAVLMLVGIQPTAISYSTAASACEGPMWPRALRCFSASPRAALNAAVAAAGGAADAAAWRLALQLAFAAPSARCATDLVTYNAALSALSGNDNAAWRAAVGLGGLRPDGISRSARISATQSWREAAALYASSGAEAAGGGGADAKKFACGAAVSTCEAFGAWRAALALLTSATGGSGAGGAAGSLVAGNSALSACQKAMAWQEALALLRGFADLKLRADVISYNAVVSACQGEWRQALRLLEELQSVHLSPGVVTYNAMITACEKRGWRKALASLHQMELKSVQPDAFSTSASINACGLSAAWRAALAATRAVGPSPPLAARTACAGALGARRMWRRALGLKEGVASARLGNSLLLACSGALQWRQALAIGADEEDPSELGTLAATARALAAGGAGELQQSLAELQGMAAALLETRIH</sequence>
<proteinExistence type="predicted"/>
<dbReference type="AlphaFoldDB" id="A0AA36JC33"/>
<dbReference type="Pfam" id="PF01535">
    <property type="entry name" value="PPR"/>
    <property type="match status" value="1"/>
</dbReference>
<accession>A0AA36JC33</accession>
<evidence type="ECO:0000313" key="3">
    <source>
        <dbReference type="Proteomes" id="UP001178507"/>
    </source>
</evidence>
<dbReference type="GO" id="GO:0003729">
    <property type="term" value="F:mRNA binding"/>
    <property type="evidence" value="ECO:0007669"/>
    <property type="project" value="TreeGrafter"/>
</dbReference>
<gene>
    <name evidence="2" type="ORF">EVOR1521_LOCUS25409</name>
</gene>
<dbReference type="EMBL" id="CAUJNA010003456">
    <property type="protein sequence ID" value="CAJ1402555.1"/>
    <property type="molecule type" value="Genomic_DNA"/>
</dbReference>
<feature type="repeat" description="PPR" evidence="1">
    <location>
        <begin position="152"/>
        <end position="186"/>
    </location>
</feature>
<dbReference type="Proteomes" id="UP001178507">
    <property type="component" value="Unassembled WGS sequence"/>
</dbReference>
<organism evidence="2 3">
    <name type="scientific">Effrenium voratum</name>
    <dbReference type="NCBI Taxonomy" id="2562239"/>
    <lineage>
        <taxon>Eukaryota</taxon>
        <taxon>Sar</taxon>
        <taxon>Alveolata</taxon>
        <taxon>Dinophyceae</taxon>
        <taxon>Suessiales</taxon>
        <taxon>Symbiodiniaceae</taxon>
        <taxon>Effrenium</taxon>
    </lineage>
</organism>
<protein>
    <recommendedName>
        <fullName evidence="4">Pentatricopeptide repeat-containing protein, chloroplastic</fullName>
    </recommendedName>
</protein>
<evidence type="ECO:0000256" key="1">
    <source>
        <dbReference type="PROSITE-ProRule" id="PRU00708"/>
    </source>
</evidence>
<evidence type="ECO:0008006" key="4">
    <source>
        <dbReference type="Google" id="ProtNLM"/>
    </source>
</evidence>